<feature type="chain" id="PRO_5011845578" description="N-acetylgalactosaminide beta-1,3-galactosyltransferase" evidence="12">
    <location>
        <begin position="16"/>
        <end position="360"/>
    </location>
</feature>
<evidence type="ECO:0000256" key="12">
    <source>
        <dbReference type="SAM" id="SignalP"/>
    </source>
</evidence>
<evidence type="ECO:0000256" key="6">
    <source>
        <dbReference type="ARBA" id="ARBA00022679"/>
    </source>
</evidence>
<evidence type="ECO:0000313" key="15">
    <source>
        <dbReference type="EMBL" id="OQR80823.1"/>
    </source>
</evidence>
<dbReference type="Proteomes" id="UP000243579">
    <property type="component" value="Unassembled WGS sequence"/>
</dbReference>
<dbReference type="InterPro" id="IPR003378">
    <property type="entry name" value="Fringe-like_glycosylTrfase"/>
</dbReference>
<evidence type="ECO:0000256" key="4">
    <source>
        <dbReference type="ARBA" id="ARBA00012557"/>
    </source>
</evidence>
<keyword evidence="9" id="KW-0735">Signal-anchor</keyword>
<sequence length="360" mass="41408">MRCSIALAAVAVAVAEDLRYQARSKSYVPRPGLSLVEAALGPHLPALELVTVANASVAAPLRILCWVNTYEKTHDRARAIKETWGKHCDKLLFMSNVEDVDIPTVRVVAPPTHEHLWQKHRFVVRLLAREYDASSYDWIFKCDDDTYVIMDNLQAYLQTLPRNTDEPMLLGHRMTLQWFEMQKPFGDLSNMQRDRRAAFERTFHATRAQVIPLGFLCKLHDVGGLYYTPGGAGYAFNAPYLTQLVAALDLPHCLPDEVVPDDWAISFCMLAHGVTPRDTRDAFQRERFHQYSPEQVYYWPDDEDDYDHSRYESIYHAQNWFSDHIGIGWSNGRDCCAADSISFHYVRDMHLLDAYFASRK</sequence>
<organism evidence="14">
    <name type="scientific">Achlya hypogyna</name>
    <name type="common">Oomycete</name>
    <name type="synonym">Protoachlya hypogyna</name>
    <dbReference type="NCBI Taxonomy" id="1202772"/>
    <lineage>
        <taxon>Eukaryota</taxon>
        <taxon>Sar</taxon>
        <taxon>Stramenopiles</taxon>
        <taxon>Oomycota</taxon>
        <taxon>Saprolegniomycetes</taxon>
        <taxon>Saprolegniales</taxon>
        <taxon>Achlyaceae</taxon>
        <taxon>Achlya</taxon>
    </lineage>
</organism>
<dbReference type="STRING" id="1202772.A0A0A7CPU9"/>
<dbReference type="PANTHER" id="PTHR23033:SF14">
    <property type="entry name" value="GLYCOPROTEIN-N-ACETYLGALACTOSAMINE 3-BETA-GALACTOSYLTRANSFERASE 1-RELATED"/>
    <property type="match status" value="1"/>
</dbReference>
<evidence type="ECO:0000313" key="14">
    <source>
        <dbReference type="EMBL" id="AIG56499.1"/>
    </source>
</evidence>
<evidence type="ECO:0000256" key="11">
    <source>
        <dbReference type="ARBA" id="ARBA00023136"/>
    </source>
</evidence>
<evidence type="ECO:0000256" key="1">
    <source>
        <dbReference type="ARBA" id="ARBA00004606"/>
    </source>
</evidence>
<dbReference type="Pfam" id="PF02434">
    <property type="entry name" value="Fringe"/>
    <property type="match status" value="1"/>
</dbReference>
<dbReference type="GO" id="GO:0000166">
    <property type="term" value="F:nucleotide binding"/>
    <property type="evidence" value="ECO:0007669"/>
    <property type="project" value="UniProtKB-KW"/>
</dbReference>
<evidence type="ECO:0000256" key="9">
    <source>
        <dbReference type="ARBA" id="ARBA00022968"/>
    </source>
</evidence>
<name>A0A0A7CPU9_ACHHY</name>
<reference evidence="14 16" key="1">
    <citation type="journal article" date="2014" name="Genome Biol. Evol.">
        <title>The secreted proteins of Achlya hypogyna and Thraustotheca clavata identify the ancestral oomycete secretome and reveal gene acquisitions by horizontal gene transfer.</title>
        <authorList>
            <person name="Misner I."/>
            <person name="Blouin N."/>
            <person name="Leonard G."/>
            <person name="Richards T.A."/>
            <person name="Lane C.E."/>
        </authorList>
    </citation>
    <scope>NUCLEOTIDE SEQUENCE</scope>
    <source>
        <strain evidence="14 16">ATCC 48635</strain>
    </source>
</reference>
<dbReference type="AlphaFoldDB" id="A0A0A7CPU9"/>
<dbReference type="OrthoDB" id="414175at2759"/>
<evidence type="ECO:0000256" key="3">
    <source>
        <dbReference type="ARBA" id="ARBA00006462"/>
    </source>
</evidence>
<keyword evidence="5 15" id="KW-0328">Glycosyltransferase</keyword>
<evidence type="ECO:0000313" key="16">
    <source>
        <dbReference type="Proteomes" id="UP000243579"/>
    </source>
</evidence>
<keyword evidence="10" id="KW-1133">Transmembrane helix</keyword>
<keyword evidence="12" id="KW-0732">Signal</keyword>
<evidence type="ECO:0000256" key="2">
    <source>
        <dbReference type="ARBA" id="ARBA00004922"/>
    </source>
</evidence>
<evidence type="ECO:0000256" key="5">
    <source>
        <dbReference type="ARBA" id="ARBA00022676"/>
    </source>
</evidence>
<evidence type="ECO:0000256" key="8">
    <source>
        <dbReference type="ARBA" id="ARBA00022741"/>
    </source>
</evidence>
<feature type="signal peptide" evidence="12">
    <location>
        <begin position="1"/>
        <end position="15"/>
    </location>
</feature>
<evidence type="ECO:0000256" key="10">
    <source>
        <dbReference type="ARBA" id="ARBA00022989"/>
    </source>
</evidence>
<gene>
    <name evidence="15" type="ORF">ACHHYP_17170</name>
</gene>
<dbReference type="GO" id="GO:0016263">
    <property type="term" value="F:glycoprotein-N-acetylgalactosamine 3-beta-galactosyltransferase activity"/>
    <property type="evidence" value="ECO:0007669"/>
    <property type="project" value="UniProtKB-EC"/>
</dbReference>
<comment type="similarity">
    <text evidence="3">Belongs to the glycosyltransferase 31 family. Beta3-Gal-T subfamily.</text>
</comment>
<dbReference type="EMBL" id="KM039038">
    <property type="protein sequence ID" value="AIG56499.1"/>
    <property type="molecule type" value="Genomic_DNA"/>
</dbReference>
<dbReference type="InterPro" id="IPR026050">
    <property type="entry name" value="C1GALT1/C1GALT1_chp1"/>
</dbReference>
<dbReference type="EMBL" id="JNBR01002870">
    <property type="protein sequence ID" value="OQR80823.1"/>
    <property type="molecule type" value="Genomic_DNA"/>
</dbReference>
<evidence type="ECO:0000259" key="13">
    <source>
        <dbReference type="Pfam" id="PF02434"/>
    </source>
</evidence>
<dbReference type="EC" id="2.4.1.122" evidence="4"/>
<feature type="domain" description="Fringe-like glycosyltransferase" evidence="13">
    <location>
        <begin position="64"/>
        <end position="278"/>
    </location>
</feature>
<dbReference type="PANTHER" id="PTHR23033">
    <property type="entry name" value="BETA1,3-GALACTOSYLTRANSFERASE"/>
    <property type="match status" value="1"/>
</dbReference>
<protein>
    <recommendedName>
        <fullName evidence="4">N-acetylgalactosaminide beta-1,3-galactosyltransferase</fullName>
        <ecNumber evidence="4">2.4.1.122</ecNumber>
    </recommendedName>
</protein>
<keyword evidence="16" id="KW-1185">Reference proteome</keyword>
<keyword evidence="8" id="KW-0547">Nucleotide-binding</keyword>
<keyword evidence="6 15" id="KW-0808">Transferase</keyword>
<accession>A0A0A7CPU9</accession>
<dbReference type="Gene3D" id="3.90.550.50">
    <property type="match status" value="1"/>
</dbReference>
<evidence type="ECO:0000256" key="7">
    <source>
        <dbReference type="ARBA" id="ARBA00022692"/>
    </source>
</evidence>
<proteinExistence type="inferred from homology"/>
<keyword evidence="7" id="KW-0812">Transmembrane</keyword>
<keyword evidence="11" id="KW-0472">Membrane</keyword>
<comment type="pathway">
    <text evidence="2">Protein modification; protein glycosylation.</text>
</comment>
<dbReference type="GO" id="GO:0016020">
    <property type="term" value="C:membrane"/>
    <property type="evidence" value="ECO:0007669"/>
    <property type="project" value="UniProtKB-SubCell"/>
</dbReference>
<comment type="subcellular location">
    <subcellularLocation>
        <location evidence="1">Membrane</location>
        <topology evidence="1">Single-pass type II membrane protein</topology>
    </subcellularLocation>
</comment>